<dbReference type="AlphaFoldDB" id="A0A975G4K7"/>
<evidence type="ECO:0000259" key="2">
    <source>
        <dbReference type="PROSITE" id="PS50943"/>
    </source>
</evidence>
<dbReference type="Proteomes" id="UP000676409">
    <property type="component" value="Chromosome"/>
</dbReference>
<dbReference type="InterPro" id="IPR010982">
    <property type="entry name" value="Lambda_DNA-bd_dom_sf"/>
</dbReference>
<reference evidence="3" key="1">
    <citation type="submission" date="2021-04" db="EMBL/GenBank/DDBJ databases">
        <title>The complete genome sequence of Caulobacter sp. S6.</title>
        <authorList>
            <person name="Tang Y."/>
            <person name="Ouyang W."/>
            <person name="Liu Q."/>
            <person name="Huang B."/>
            <person name="Guo Z."/>
            <person name="Lei P."/>
        </authorList>
    </citation>
    <scope>NUCLEOTIDE SEQUENCE</scope>
    <source>
        <strain evidence="3">S6</strain>
    </source>
</reference>
<dbReference type="SMART" id="SM00530">
    <property type="entry name" value="HTH_XRE"/>
    <property type="match status" value="1"/>
</dbReference>
<feature type="compositionally biased region" description="Basic and acidic residues" evidence="1">
    <location>
        <begin position="167"/>
        <end position="176"/>
    </location>
</feature>
<protein>
    <submittedName>
        <fullName evidence="3">Helix-turn-helix transcriptional regulator</fullName>
    </submittedName>
</protein>
<gene>
    <name evidence="3" type="ORF">KCG34_11395</name>
</gene>
<dbReference type="CDD" id="cd00093">
    <property type="entry name" value="HTH_XRE"/>
    <property type="match status" value="1"/>
</dbReference>
<dbReference type="SUPFAM" id="SSF47413">
    <property type="entry name" value="lambda repressor-like DNA-binding domains"/>
    <property type="match status" value="1"/>
</dbReference>
<evidence type="ECO:0000313" key="3">
    <source>
        <dbReference type="EMBL" id="QUD90417.1"/>
    </source>
</evidence>
<dbReference type="InterPro" id="IPR001387">
    <property type="entry name" value="Cro/C1-type_HTH"/>
</dbReference>
<dbReference type="KEGG" id="caul:KCG34_11395"/>
<feature type="domain" description="HTH cro/C1-type" evidence="2">
    <location>
        <begin position="18"/>
        <end position="72"/>
    </location>
</feature>
<evidence type="ECO:0000256" key="1">
    <source>
        <dbReference type="SAM" id="MobiDB-lite"/>
    </source>
</evidence>
<dbReference type="EMBL" id="CP073078">
    <property type="protein sequence ID" value="QUD90417.1"/>
    <property type="molecule type" value="Genomic_DNA"/>
</dbReference>
<feature type="region of interest" description="Disordered" evidence="1">
    <location>
        <begin position="138"/>
        <end position="176"/>
    </location>
</feature>
<name>A0A975G4K7_9CAUL</name>
<accession>A0A975G4K7</accession>
<dbReference type="RefSeq" id="WP_211940468.1">
    <property type="nucleotide sequence ID" value="NZ_CP073078.1"/>
</dbReference>
<dbReference type="PROSITE" id="PS50943">
    <property type="entry name" value="HTH_CROC1"/>
    <property type="match status" value="1"/>
</dbReference>
<evidence type="ECO:0000313" key="4">
    <source>
        <dbReference type="Proteomes" id="UP000676409"/>
    </source>
</evidence>
<dbReference type="Gene3D" id="1.10.260.40">
    <property type="entry name" value="lambda repressor-like DNA-binding domains"/>
    <property type="match status" value="1"/>
</dbReference>
<keyword evidence="4" id="KW-1185">Reference proteome</keyword>
<dbReference type="Pfam" id="PF13560">
    <property type="entry name" value="HTH_31"/>
    <property type="match status" value="1"/>
</dbReference>
<dbReference type="GO" id="GO:0003677">
    <property type="term" value="F:DNA binding"/>
    <property type="evidence" value="ECO:0007669"/>
    <property type="project" value="InterPro"/>
</dbReference>
<organism evidence="3 4">
    <name type="scientific">Phenylobacterium montanum</name>
    <dbReference type="NCBI Taxonomy" id="2823693"/>
    <lineage>
        <taxon>Bacteria</taxon>
        <taxon>Pseudomonadati</taxon>
        <taxon>Pseudomonadota</taxon>
        <taxon>Alphaproteobacteria</taxon>
        <taxon>Caulobacterales</taxon>
        <taxon>Caulobacteraceae</taxon>
        <taxon>Phenylobacterium</taxon>
    </lineage>
</organism>
<sequence length="176" mass="19005">MPAKREIHPIDHHVGRQLRRLRKARGVSQTDLATALAISFQQIQKYETGANRMSASVLVEIALTLRAPITALFEGLPELAALDTGEGGADLAVDLLASPFGRNVAAQFPRLPLTVQERIAALLHALAPPPPPIGIGYPDWTMPPRRSHRSKLEAEIPAETPGDPAADLDRSDDLPP</sequence>
<proteinExistence type="predicted"/>